<dbReference type="AlphaFoldDB" id="A0AAN7S3Y4"/>
<dbReference type="EMBL" id="JAUNZN010000007">
    <property type="protein sequence ID" value="KAK4818686.1"/>
    <property type="molecule type" value="Genomic_DNA"/>
</dbReference>
<reference evidence="2 3" key="1">
    <citation type="journal article" date="2023" name="J. Hered.">
        <title>Chromosome-level genome of the wood stork (Mycteria americana) provides insight into avian chromosome evolution.</title>
        <authorList>
            <person name="Flamio R. Jr."/>
            <person name="Ramstad K.M."/>
        </authorList>
    </citation>
    <scope>NUCLEOTIDE SEQUENCE [LARGE SCALE GENOMIC DNA]</scope>
    <source>
        <strain evidence="2">JAX WOST 10</strain>
    </source>
</reference>
<keyword evidence="3" id="KW-1185">Reference proteome</keyword>
<dbReference type="Proteomes" id="UP001333110">
    <property type="component" value="Unassembled WGS sequence"/>
</dbReference>
<feature type="region of interest" description="Disordered" evidence="1">
    <location>
        <begin position="127"/>
        <end position="154"/>
    </location>
</feature>
<dbReference type="PANTHER" id="PTHR33332">
    <property type="entry name" value="REVERSE TRANSCRIPTASE DOMAIN-CONTAINING PROTEIN"/>
    <property type="match status" value="1"/>
</dbReference>
<feature type="region of interest" description="Disordered" evidence="1">
    <location>
        <begin position="379"/>
        <end position="402"/>
    </location>
</feature>
<organism evidence="2 3">
    <name type="scientific">Mycteria americana</name>
    <name type="common">Wood stork</name>
    <dbReference type="NCBI Taxonomy" id="33587"/>
    <lineage>
        <taxon>Eukaryota</taxon>
        <taxon>Metazoa</taxon>
        <taxon>Chordata</taxon>
        <taxon>Craniata</taxon>
        <taxon>Vertebrata</taxon>
        <taxon>Euteleostomi</taxon>
        <taxon>Archelosauria</taxon>
        <taxon>Archosauria</taxon>
        <taxon>Dinosauria</taxon>
        <taxon>Saurischia</taxon>
        <taxon>Theropoda</taxon>
        <taxon>Coelurosauria</taxon>
        <taxon>Aves</taxon>
        <taxon>Neognathae</taxon>
        <taxon>Neoaves</taxon>
        <taxon>Aequornithes</taxon>
        <taxon>Ciconiiformes</taxon>
        <taxon>Ciconiidae</taxon>
        <taxon>Mycteria</taxon>
    </lineage>
</organism>
<comment type="caution">
    <text evidence="2">The sequence shown here is derived from an EMBL/GenBank/DDBJ whole genome shotgun (WGS) entry which is preliminary data.</text>
</comment>
<gene>
    <name evidence="2" type="ORF">QYF61_017907</name>
</gene>
<evidence type="ECO:0000256" key="1">
    <source>
        <dbReference type="SAM" id="MobiDB-lite"/>
    </source>
</evidence>
<proteinExistence type="predicted"/>
<evidence type="ECO:0000313" key="3">
    <source>
        <dbReference type="Proteomes" id="UP001333110"/>
    </source>
</evidence>
<name>A0AAN7S3Y4_MYCAM</name>
<accession>A0AAN7S3Y4</accession>
<sequence>MLHNTFGEEIFPNIQSKPPLAQLEAISSLVESDEVSPQPPFLQAEQPQVPQPLPISLVLQTLPQLRCPSLDTLQPLNVSLGVRGPTLNTAFEVRPHQCPVQGHDHCPSPAGHAISDTAQADQLEPLALKKHPGPGSHPAAPSQPAKKLELGSGAVGEKQQPNLWRFRIGENLGKHQSYNHVLSCFRISFTLGLTMSQQRALAAKRASGVLGCVRQSIASRRREVILPLGSALGRPPLECCVQCWAPQDKRDTDIVDRVQRRATKMRKALEHLCWKAQGGLINVDKYLRGGCKADGARLFPVVPGDRTRGHGHKLRHSRVPLNIRKRFLTARVTEHWHRLPREVVESPSLEIFKSRLDTVLGNQLWVALLEQEVGADDLQSLGEQEAAPRRRSGDPHGEKKRIPGQSVSHYLLGVADLWLGQSRDLGFWRVMDSQVSPKPTPQIKPFKEEPCSSTCPLFFSRSRTSQGLQPDLQSLNLPRVTLTAGVLGAGVSACSGCWQTLCNLQ</sequence>
<feature type="compositionally biased region" description="Basic and acidic residues" evidence="1">
    <location>
        <begin position="386"/>
        <end position="401"/>
    </location>
</feature>
<protein>
    <submittedName>
        <fullName evidence="2">Uncharacterized protein</fullName>
    </submittedName>
</protein>
<evidence type="ECO:0000313" key="2">
    <source>
        <dbReference type="EMBL" id="KAK4818686.1"/>
    </source>
</evidence>